<name>I2GT14_9BACT</name>
<dbReference type="PANTHER" id="PTHR43036:SF2">
    <property type="entry name" value="OS04G0481300 PROTEIN"/>
    <property type="match status" value="1"/>
</dbReference>
<evidence type="ECO:0000313" key="3">
    <source>
        <dbReference type="Proteomes" id="UP000009309"/>
    </source>
</evidence>
<dbReference type="Pfam" id="PF08241">
    <property type="entry name" value="Methyltransf_11"/>
    <property type="match status" value="1"/>
</dbReference>
<keyword evidence="3" id="KW-1185">Reference proteome</keyword>
<dbReference type="SUPFAM" id="SSF53335">
    <property type="entry name" value="S-adenosyl-L-methionine-dependent methyltransferases"/>
    <property type="match status" value="1"/>
</dbReference>
<protein>
    <recommendedName>
        <fullName evidence="1">Methyltransferase type 11 domain-containing protein</fullName>
    </recommendedName>
</protein>
<dbReference type="eggNOG" id="COG0500">
    <property type="taxonomic scope" value="Bacteria"/>
</dbReference>
<dbReference type="InterPro" id="IPR013216">
    <property type="entry name" value="Methyltransf_11"/>
</dbReference>
<gene>
    <name evidence="2" type="ORF">BN8_06442</name>
</gene>
<comment type="caution">
    <text evidence="2">The sequence shown here is derived from an EMBL/GenBank/DDBJ whole genome shotgun (WGS) entry which is preliminary data.</text>
</comment>
<reference evidence="2 3" key="1">
    <citation type="journal article" date="2012" name="J. Bacteriol.">
        <title>Genome Sequence of the Filamentous Bacterium Fibrisoma limi BUZ 3T.</title>
        <authorList>
            <person name="Filippini M."/>
            <person name="Qi W."/>
            <person name="Jaenicke S."/>
            <person name="Goesmann A."/>
            <person name="Smits T.H."/>
            <person name="Bagheri H.C."/>
        </authorList>
    </citation>
    <scope>NUCLEOTIDE SEQUENCE [LARGE SCALE GENOMIC DNA]</scope>
    <source>
        <strain evidence="3">BUZ 3T</strain>
    </source>
</reference>
<dbReference type="AlphaFoldDB" id="I2GT14"/>
<organism evidence="2 3">
    <name type="scientific">Fibrisoma limi BUZ 3</name>
    <dbReference type="NCBI Taxonomy" id="1185876"/>
    <lineage>
        <taxon>Bacteria</taxon>
        <taxon>Pseudomonadati</taxon>
        <taxon>Bacteroidota</taxon>
        <taxon>Cytophagia</taxon>
        <taxon>Cytophagales</taxon>
        <taxon>Spirosomataceae</taxon>
        <taxon>Fibrisoma</taxon>
    </lineage>
</organism>
<dbReference type="STRING" id="1185876.BN8_06442"/>
<sequence length="228" mass="26082">MGCQNTTSLMQPAMNSNQPFPEQYFRRMDESDDERFYDSPRLVVHIDDVAIAATTQLYREYLPPNGDVLDLMSSWRSHLPTDVPYRRVVGLGMNEVEMRDNPQLTDYVVQNLNKISRLPFDDASFDGCILTVSVQYLTQPVDVFTEVGRVLRPGAPFLTVFSNRMFPTKAVAIWQSLDDRGHRQLVESYYQLAGRFEGIQSLDRSPKGSYSDPLHAVVGHRTRQPLTF</sequence>
<dbReference type="EMBL" id="CAIT01000010">
    <property type="protein sequence ID" value="CCH57043.1"/>
    <property type="molecule type" value="Genomic_DNA"/>
</dbReference>
<dbReference type="Proteomes" id="UP000009309">
    <property type="component" value="Unassembled WGS sequence"/>
</dbReference>
<dbReference type="PANTHER" id="PTHR43036">
    <property type="entry name" value="OSJNBB0011N17.9 PROTEIN"/>
    <property type="match status" value="1"/>
</dbReference>
<feature type="domain" description="Methyltransferase type 11" evidence="1">
    <location>
        <begin position="105"/>
        <end position="157"/>
    </location>
</feature>
<dbReference type="GO" id="GO:0008757">
    <property type="term" value="F:S-adenosylmethionine-dependent methyltransferase activity"/>
    <property type="evidence" value="ECO:0007669"/>
    <property type="project" value="InterPro"/>
</dbReference>
<dbReference type="Gene3D" id="3.40.50.150">
    <property type="entry name" value="Vaccinia Virus protein VP39"/>
    <property type="match status" value="1"/>
</dbReference>
<evidence type="ECO:0000313" key="2">
    <source>
        <dbReference type="EMBL" id="CCH57043.1"/>
    </source>
</evidence>
<evidence type="ECO:0000259" key="1">
    <source>
        <dbReference type="Pfam" id="PF08241"/>
    </source>
</evidence>
<dbReference type="InterPro" id="IPR029063">
    <property type="entry name" value="SAM-dependent_MTases_sf"/>
</dbReference>
<proteinExistence type="predicted"/>
<accession>I2GT14</accession>